<reference evidence="2 3" key="1">
    <citation type="journal article" date="2011" name="J. Bacteriol.">
        <title>Genome sequence of 'Pedosphaera parvula' Ellin514, an aerobic Verrucomicrobial isolate from pasture soil.</title>
        <authorList>
            <person name="Kant R."/>
            <person name="van Passel M.W."/>
            <person name="Sangwan P."/>
            <person name="Palva A."/>
            <person name="Lucas S."/>
            <person name="Copeland A."/>
            <person name="Lapidus A."/>
            <person name="Glavina Del Rio T."/>
            <person name="Dalin E."/>
            <person name="Tice H."/>
            <person name="Bruce D."/>
            <person name="Goodwin L."/>
            <person name="Pitluck S."/>
            <person name="Chertkov O."/>
            <person name="Larimer F.W."/>
            <person name="Land M.L."/>
            <person name="Hauser L."/>
            <person name="Brettin T.S."/>
            <person name="Detter J.C."/>
            <person name="Han S."/>
            <person name="de Vos W.M."/>
            <person name="Janssen P.H."/>
            <person name="Smidt H."/>
        </authorList>
    </citation>
    <scope>NUCLEOTIDE SEQUENCE [LARGE SCALE GENOMIC DNA]</scope>
    <source>
        <strain evidence="2 3">Ellin514</strain>
    </source>
</reference>
<keyword evidence="1" id="KW-1133">Transmembrane helix</keyword>
<organism evidence="2 3">
    <name type="scientific">Pedosphaera parvula (strain Ellin514)</name>
    <dbReference type="NCBI Taxonomy" id="320771"/>
    <lineage>
        <taxon>Bacteria</taxon>
        <taxon>Pseudomonadati</taxon>
        <taxon>Verrucomicrobiota</taxon>
        <taxon>Pedosphaerae</taxon>
        <taxon>Pedosphaerales</taxon>
        <taxon>Pedosphaeraceae</taxon>
        <taxon>Pedosphaera</taxon>
    </lineage>
</organism>
<accession>B9XIM3</accession>
<evidence type="ECO:0000256" key="1">
    <source>
        <dbReference type="SAM" id="Phobius"/>
    </source>
</evidence>
<evidence type="ECO:0000313" key="2">
    <source>
        <dbReference type="EMBL" id="EEF60286.1"/>
    </source>
</evidence>
<feature type="transmembrane region" description="Helical" evidence="1">
    <location>
        <begin position="368"/>
        <end position="389"/>
    </location>
</feature>
<feature type="transmembrane region" description="Helical" evidence="1">
    <location>
        <begin position="137"/>
        <end position="156"/>
    </location>
</feature>
<proteinExistence type="predicted"/>
<feature type="transmembrane region" description="Helical" evidence="1">
    <location>
        <begin position="78"/>
        <end position="98"/>
    </location>
</feature>
<protein>
    <submittedName>
        <fullName evidence="2">Uncharacterized protein</fullName>
    </submittedName>
</protein>
<name>B9XIM3_PEDPL</name>
<evidence type="ECO:0000313" key="3">
    <source>
        <dbReference type="Proteomes" id="UP000003688"/>
    </source>
</evidence>
<gene>
    <name evidence="2" type="ORF">Cflav_PD2982</name>
</gene>
<comment type="caution">
    <text evidence="2">The sequence shown here is derived from an EMBL/GenBank/DDBJ whole genome shotgun (WGS) entry which is preliminary data.</text>
</comment>
<keyword evidence="1" id="KW-0812">Transmembrane</keyword>
<feature type="transmembrane region" description="Helical" evidence="1">
    <location>
        <begin position="277"/>
        <end position="300"/>
    </location>
</feature>
<feature type="transmembrane region" description="Helical" evidence="1">
    <location>
        <begin position="244"/>
        <end position="265"/>
    </location>
</feature>
<feature type="transmembrane region" description="Helical" evidence="1">
    <location>
        <begin position="176"/>
        <end position="200"/>
    </location>
</feature>
<dbReference type="EMBL" id="ABOX02000018">
    <property type="protein sequence ID" value="EEF60286.1"/>
    <property type="molecule type" value="Genomic_DNA"/>
</dbReference>
<keyword evidence="1" id="KW-0472">Membrane</keyword>
<sequence length="401" mass="44950">MAERGNPVVSNESELYLTGAGPLFRWMQRFGGARKWQPTVRRRIIISLLITWFPMCLFAFLQGHALGPTPRGSFLLDFATYVRFFVGLPLLFIAEALIGQRLTRAGLKFVHDGLVREEDYPAFEQAIARLARRRESIWAALVLVALAVVGAWKFTAEAATGVNLAGWQSVIRPEGYGFRFSLAGLWNHLVALPVVLLLLYRWLWRILIWTFFLRDVARMNLELEPAHADRAGGLGFLGVAHQSFGILVFGVSSVICAGIAFQIVYEGASLEKFQVPLVGLLVVMEILFLGPLLMFSPVMVRARRAALMTYSTLEVRYKRDFQRKWIESPGPKNEPLLGSPDIQSMADLGNTFRFISEMRIAPFGNRTMIGLALATALPVLPLFLLVMPIREIINLLVKAAF</sequence>
<keyword evidence="3" id="KW-1185">Reference proteome</keyword>
<dbReference type="AlphaFoldDB" id="B9XIM3"/>
<dbReference type="Proteomes" id="UP000003688">
    <property type="component" value="Unassembled WGS sequence"/>
</dbReference>
<feature type="transmembrane region" description="Helical" evidence="1">
    <location>
        <begin position="44"/>
        <end position="66"/>
    </location>
</feature>